<sequence length="90" mass="10274">MRLSLQRALLGNITPNIRAITGHIEVGKIRLGFYFHGVIDDDSRENASIVETEVIADFDESFHVDTLVQRVDFPEVMEIGDDLLVYLRKE</sequence>
<evidence type="ECO:0000313" key="2">
    <source>
        <dbReference type="Proteomes" id="UP000637267"/>
    </source>
</evidence>
<dbReference type="EMBL" id="BMLX01000001">
    <property type="protein sequence ID" value="GGP17728.1"/>
    <property type="molecule type" value="Genomic_DNA"/>
</dbReference>
<comment type="caution">
    <text evidence="1">The sequence shown here is derived from an EMBL/GenBank/DDBJ whole genome shotgun (WGS) entry which is preliminary data.</text>
</comment>
<keyword evidence="2" id="KW-1185">Reference proteome</keyword>
<dbReference type="InterPro" id="IPR058702">
    <property type="entry name" value="MafI2-like"/>
</dbReference>
<proteinExistence type="predicted"/>
<dbReference type="Proteomes" id="UP000637267">
    <property type="component" value="Unassembled WGS sequence"/>
</dbReference>
<reference evidence="2" key="1">
    <citation type="journal article" date="2019" name="Int. J. Syst. Evol. Microbiol.">
        <title>The Global Catalogue of Microorganisms (GCM) 10K type strain sequencing project: providing services to taxonomists for standard genome sequencing and annotation.</title>
        <authorList>
            <consortium name="The Broad Institute Genomics Platform"/>
            <consortium name="The Broad Institute Genome Sequencing Center for Infectious Disease"/>
            <person name="Wu L."/>
            <person name="Ma J."/>
        </authorList>
    </citation>
    <scope>NUCLEOTIDE SEQUENCE [LARGE SCALE GENOMIC DNA]</scope>
    <source>
        <strain evidence="2">CGMCC 1.8859</strain>
    </source>
</reference>
<gene>
    <name evidence="1" type="ORF">GCM10010970_01210</name>
</gene>
<evidence type="ECO:0000313" key="1">
    <source>
        <dbReference type="EMBL" id="GGP17728.1"/>
    </source>
</evidence>
<accession>A0ABQ2P485</accession>
<organism evidence="1 2">
    <name type="scientific">Silvimonas iriomotensis</name>
    <dbReference type="NCBI Taxonomy" id="449662"/>
    <lineage>
        <taxon>Bacteria</taxon>
        <taxon>Pseudomonadati</taxon>
        <taxon>Pseudomonadota</taxon>
        <taxon>Betaproteobacteria</taxon>
        <taxon>Neisseriales</taxon>
        <taxon>Chitinibacteraceae</taxon>
        <taxon>Silvimonas</taxon>
    </lineage>
</organism>
<name>A0ABQ2P485_9NEIS</name>
<protein>
    <submittedName>
        <fullName evidence="1">Uncharacterized protein</fullName>
    </submittedName>
</protein>
<dbReference type="Pfam" id="PF26541">
    <property type="entry name" value="MafI2"/>
    <property type="match status" value="1"/>
</dbReference>